<comment type="caution">
    <text evidence="4">The sequence shown here is derived from an EMBL/GenBank/DDBJ whole genome shotgun (WGS) entry which is preliminary data.</text>
</comment>
<dbReference type="InterPro" id="IPR058625">
    <property type="entry name" value="MdtA-like_BSH"/>
</dbReference>
<dbReference type="Gene3D" id="2.40.50.100">
    <property type="match status" value="1"/>
</dbReference>
<dbReference type="PANTHER" id="PTHR30469:SF20">
    <property type="entry name" value="EFFLUX RND TRANSPORTER PERIPLASMIC ADAPTOR SUBUNIT"/>
    <property type="match status" value="1"/>
</dbReference>
<protein>
    <submittedName>
        <fullName evidence="4">Uncharacterized protein</fullName>
    </submittedName>
</protein>
<proteinExistence type="inferred from homology"/>
<name>A0A2N5XQ89_9HYPH</name>
<reference evidence="4 5" key="1">
    <citation type="submission" date="2018-01" db="EMBL/GenBank/DDBJ databases">
        <title>The draft genome sequence of Cohaesibacter sp. H1304.</title>
        <authorList>
            <person name="Wang N.-N."/>
            <person name="Du Z.-J."/>
        </authorList>
    </citation>
    <scope>NUCLEOTIDE SEQUENCE [LARGE SCALE GENOMIC DNA]</scope>
    <source>
        <strain evidence="4 5">H1304</strain>
    </source>
</reference>
<dbReference type="Gene3D" id="2.40.30.170">
    <property type="match status" value="1"/>
</dbReference>
<dbReference type="PANTHER" id="PTHR30469">
    <property type="entry name" value="MULTIDRUG RESISTANCE PROTEIN MDTA"/>
    <property type="match status" value="1"/>
</dbReference>
<feature type="domain" description="Multidrug resistance protein MdtA-like barrel-sandwich hybrid" evidence="2">
    <location>
        <begin position="97"/>
        <end position="212"/>
    </location>
</feature>
<evidence type="ECO:0000259" key="2">
    <source>
        <dbReference type="Pfam" id="PF25917"/>
    </source>
</evidence>
<dbReference type="GO" id="GO:1990281">
    <property type="term" value="C:efflux pump complex"/>
    <property type="evidence" value="ECO:0007669"/>
    <property type="project" value="TreeGrafter"/>
</dbReference>
<dbReference type="Gene3D" id="2.40.420.20">
    <property type="match status" value="1"/>
</dbReference>
<dbReference type="NCBIfam" id="TIGR01730">
    <property type="entry name" value="RND_mfp"/>
    <property type="match status" value="1"/>
</dbReference>
<feature type="domain" description="YknX-like C-terminal permuted SH3-like" evidence="3">
    <location>
        <begin position="316"/>
        <end position="382"/>
    </location>
</feature>
<dbReference type="InterPro" id="IPR006143">
    <property type="entry name" value="RND_pump_MFP"/>
</dbReference>
<accession>A0A2N5XQ89</accession>
<comment type="similarity">
    <text evidence="1">Belongs to the membrane fusion protein (MFP) (TC 8.A.1) family.</text>
</comment>
<dbReference type="InterPro" id="IPR058637">
    <property type="entry name" value="YknX-like_C"/>
</dbReference>
<dbReference type="GO" id="GO:0015562">
    <property type="term" value="F:efflux transmembrane transporter activity"/>
    <property type="evidence" value="ECO:0007669"/>
    <property type="project" value="TreeGrafter"/>
</dbReference>
<dbReference type="Gene3D" id="1.10.287.470">
    <property type="entry name" value="Helix hairpin bin"/>
    <property type="match status" value="1"/>
</dbReference>
<dbReference type="Pfam" id="PF25917">
    <property type="entry name" value="BSH_RND"/>
    <property type="match status" value="1"/>
</dbReference>
<evidence type="ECO:0000256" key="1">
    <source>
        <dbReference type="ARBA" id="ARBA00009477"/>
    </source>
</evidence>
<evidence type="ECO:0000259" key="3">
    <source>
        <dbReference type="Pfam" id="PF25989"/>
    </source>
</evidence>
<gene>
    <name evidence="4" type="ORF">C0081_11470</name>
</gene>
<dbReference type="AlphaFoldDB" id="A0A2N5XQ89"/>
<dbReference type="SUPFAM" id="SSF111369">
    <property type="entry name" value="HlyD-like secretion proteins"/>
    <property type="match status" value="1"/>
</dbReference>
<dbReference type="Proteomes" id="UP000234881">
    <property type="component" value="Unassembled WGS sequence"/>
</dbReference>
<dbReference type="OrthoDB" id="9813967at2"/>
<dbReference type="EMBL" id="PKUQ01000022">
    <property type="protein sequence ID" value="PLW76686.1"/>
    <property type="molecule type" value="Genomic_DNA"/>
</dbReference>
<evidence type="ECO:0000313" key="4">
    <source>
        <dbReference type="EMBL" id="PLW76686.1"/>
    </source>
</evidence>
<evidence type="ECO:0000313" key="5">
    <source>
        <dbReference type="Proteomes" id="UP000234881"/>
    </source>
</evidence>
<dbReference type="Pfam" id="PF25989">
    <property type="entry name" value="YknX_C"/>
    <property type="match status" value="1"/>
</dbReference>
<keyword evidence="5" id="KW-1185">Reference proteome</keyword>
<organism evidence="4 5">
    <name type="scientific">Cohaesibacter celericrescens</name>
    <dbReference type="NCBI Taxonomy" id="2067669"/>
    <lineage>
        <taxon>Bacteria</taxon>
        <taxon>Pseudomonadati</taxon>
        <taxon>Pseudomonadota</taxon>
        <taxon>Alphaproteobacteria</taxon>
        <taxon>Hyphomicrobiales</taxon>
        <taxon>Cohaesibacteraceae</taxon>
    </lineage>
</organism>
<sequence>MNVFKRQYVNYTYQRVLSQQPLRIPSMIKKLMLIGFSALLLAGCNSDIFSAVAEEAVVEDPSARPAKIATARKIAFNDNKIFPGVTEASRNSVLAFRVAGQITELKVHAGQTLKEGDVIAELDETPYLNVVAAKQATYDLANTQLVRTQALFDKKHVAKAALDTAKSTFSAAEVALKMAKEDLGYTKLYAPYDGVVAQTNVERYQNVAAGTQIVQYQGLENIDVVFNVPEKIFLMFNPQKFLSMPSFGVRFDALPGKRFTALYKEHDELPDTVTRSFKITATMPRPEQYTILPGMSISVVLDLSAIAEYSATKGVLVPLESVFDEGGKRWVWKVDSENLARKTEVGIYGIEDDGVRIQSGLDDGDKVIAVGVAHVTEGMKVRPYKKERGL</sequence>